<dbReference type="GO" id="GO:0004063">
    <property type="term" value="F:aryldialkylphosphatase activity"/>
    <property type="evidence" value="ECO:0007669"/>
    <property type="project" value="UniProtKB-EC"/>
</dbReference>
<evidence type="ECO:0000256" key="2">
    <source>
        <dbReference type="ARBA" id="ARBA00022801"/>
    </source>
</evidence>
<protein>
    <submittedName>
        <fullName evidence="3">Aryldialkylphosphatase</fullName>
        <ecNumber evidence="3">3.1.8.1</ecNumber>
    </submittedName>
</protein>
<dbReference type="PROSITE" id="PS51347">
    <property type="entry name" value="PHOSPHOTRIESTERASE_2"/>
    <property type="match status" value="1"/>
</dbReference>
<sequence length="124" mass="13762">MQRTPHRAGVIKIASGLDQLNDQEIKVFTAAGLAHQATGCPILTHTEQGTAALEQIRLLADLDVPLRHVCLSHTDRQPDVACHREILSTGVRIEYDSAFRWKPGQPNHTLNLLLSLLPEFPDQI</sequence>
<dbReference type="SUPFAM" id="SSF51556">
    <property type="entry name" value="Metallo-dependent hydrolases"/>
    <property type="match status" value="1"/>
</dbReference>
<keyword evidence="1" id="KW-0479">Metal-binding</keyword>
<comment type="caution">
    <text evidence="3">The sequence shown here is derived from an EMBL/GenBank/DDBJ whole genome shotgun (WGS) entry which is preliminary data.</text>
</comment>
<dbReference type="PANTHER" id="PTHR10819:SF3">
    <property type="entry name" value="PHOSPHOTRIESTERASE-RELATED PROTEIN"/>
    <property type="match status" value="1"/>
</dbReference>
<reference evidence="3" key="2">
    <citation type="journal article" date="2014" name="ISME J.">
        <title>Microbial stratification in low pH oxic and suboxic macroscopic growths along an acid mine drainage.</title>
        <authorList>
            <person name="Mendez-Garcia C."/>
            <person name="Mesa V."/>
            <person name="Sprenger R.R."/>
            <person name="Richter M."/>
            <person name="Diez M.S."/>
            <person name="Solano J."/>
            <person name="Bargiela R."/>
            <person name="Golyshina O.V."/>
            <person name="Manteca A."/>
            <person name="Ramos J.L."/>
            <person name="Gallego J.R."/>
            <person name="Llorente I."/>
            <person name="Martins Dos Santos V.A."/>
            <person name="Jensen O.N."/>
            <person name="Pelaez A.I."/>
            <person name="Sanchez J."/>
            <person name="Ferrer M."/>
        </authorList>
    </citation>
    <scope>NUCLEOTIDE SEQUENCE</scope>
</reference>
<dbReference type="GO" id="GO:0008270">
    <property type="term" value="F:zinc ion binding"/>
    <property type="evidence" value="ECO:0007669"/>
    <property type="project" value="InterPro"/>
</dbReference>
<dbReference type="InterPro" id="IPR032466">
    <property type="entry name" value="Metal_Hydrolase"/>
</dbReference>
<feature type="non-terminal residue" evidence="3">
    <location>
        <position position="124"/>
    </location>
</feature>
<dbReference type="EC" id="3.1.8.1" evidence="3"/>
<dbReference type="Gene3D" id="3.20.20.140">
    <property type="entry name" value="Metal-dependent hydrolases"/>
    <property type="match status" value="1"/>
</dbReference>
<organism evidence="3">
    <name type="scientific">mine drainage metagenome</name>
    <dbReference type="NCBI Taxonomy" id="410659"/>
    <lineage>
        <taxon>unclassified sequences</taxon>
        <taxon>metagenomes</taxon>
        <taxon>ecological metagenomes</taxon>
    </lineage>
</organism>
<gene>
    <name evidence="3" type="ORF">B2A_08519</name>
</gene>
<proteinExistence type="predicted"/>
<dbReference type="AlphaFoldDB" id="T1AYP6"/>
<dbReference type="InterPro" id="IPR001559">
    <property type="entry name" value="Phosphotriesterase"/>
</dbReference>
<accession>T1AYP6</accession>
<dbReference type="EMBL" id="AUZZ01006141">
    <property type="protein sequence ID" value="EQD47215.1"/>
    <property type="molecule type" value="Genomic_DNA"/>
</dbReference>
<reference evidence="3" key="1">
    <citation type="submission" date="2013-08" db="EMBL/GenBank/DDBJ databases">
        <authorList>
            <person name="Mendez C."/>
            <person name="Richter M."/>
            <person name="Ferrer M."/>
            <person name="Sanchez J."/>
        </authorList>
    </citation>
    <scope>NUCLEOTIDE SEQUENCE</scope>
</reference>
<dbReference type="Pfam" id="PF02126">
    <property type="entry name" value="PTE"/>
    <property type="match status" value="1"/>
</dbReference>
<keyword evidence="2 3" id="KW-0378">Hydrolase</keyword>
<evidence type="ECO:0000256" key="1">
    <source>
        <dbReference type="ARBA" id="ARBA00022723"/>
    </source>
</evidence>
<dbReference type="PANTHER" id="PTHR10819">
    <property type="entry name" value="PHOSPHOTRIESTERASE-RELATED"/>
    <property type="match status" value="1"/>
</dbReference>
<name>T1AYP6_9ZZZZ</name>
<evidence type="ECO:0000313" key="3">
    <source>
        <dbReference type="EMBL" id="EQD47215.1"/>
    </source>
</evidence>